<dbReference type="Pfam" id="PF03960">
    <property type="entry name" value="ArsC"/>
    <property type="match status" value="1"/>
</dbReference>
<dbReference type="PANTHER" id="PTHR30041">
    <property type="entry name" value="ARSENATE REDUCTASE"/>
    <property type="match status" value="1"/>
</dbReference>
<evidence type="ECO:0000256" key="1">
    <source>
        <dbReference type="ARBA" id="ARBA00007198"/>
    </source>
</evidence>
<dbReference type="RefSeq" id="WP_256763794.1">
    <property type="nucleotide sequence ID" value="NZ_JANIGO010000002.1"/>
</dbReference>
<dbReference type="SUPFAM" id="SSF52833">
    <property type="entry name" value="Thioredoxin-like"/>
    <property type="match status" value="1"/>
</dbReference>
<dbReference type="InterPro" id="IPR036249">
    <property type="entry name" value="Thioredoxin-like_sf"/>
</dbReference>
<evidence type="ECO:0000313" key="3">
    <source>
        <dbReference type="EMBL" id="MCQ8896047.1"/>
    </source>
</evidence>
<gene>
    <name evidence="3" type="ORF">NQT62_06300</name>
</gene>
<accession>A0ABT1WH27</accession>
<keyword evidence="4" id="KW-1185">Reference proteome</keyword>
<sequence length="120" mass="13066">MGNTVKQVEVYGIPNCDSVKKALKNLKDAGVQPVFHNFKTEGVDPGLLSTWLNSMGVDKVINKKGTTWRGLSVDVQAQALSSTGAHALALNNPSVIKRPVVKIADQWTIGLTDFSEFFHE</sequence>
<protein>
    <submittedName>
        <fullName evidence="3">Arsenate reductase</fullName>
    </submittedName>
</protein>
<evidence type="ECO:0000256" key="2">
    <source>
        <dbReference type="PROSITE-ProRule" id="PRU01282"/>
    </source>
</evidence>
<dbReference type="EMBL" id="JANIGO010000002">
    <property type="protein sequence ID" value="MCQ8896047.1"/>
    <property type="molecule type" value="Genomic_DNA"/>
</dbReference>
<reference evidence="3 4" key="1">
    <citation type="submission" date="2022-07" db="EMBL/GenBank/DDBJ databases">
        <authorList>
            <person name="Xamxidin M."/>
            <person name="Wu M."/>
        </authorList>
    </citation>
    <scope>NUCLEOTIDE SEQUENCE [LARGE SCALE GENOMIC DNA]</scope>
    <source>
        <strain evidence="3 4">NBRC 111650</strain>
    </source>
</reference>
<dbReference type="InterPro" id="IPR006660">
    <property type="entry name" value="Arsenate_reductase-like"/>
</dbReference>
<comment type="similarity">
    <text evidence="1 2">Belongs to the ArsC family.</text>
</comment>
<dbReference type="PROSITE" id="PS51353">
    <property type="entry name" value="ARSC"/>
    <property type="match status" value="1"/>
</dbReference>
<dbReference type="Gene3D" id="3.40.30.10">
    <property type="entry name" value="Glutaredoxin"/>
    <property type="match status" value="1"/>
</dbReference>
<comment type="caution">
    <text evidence="3">The sequence shown here is derived from an EMBL/GenBank/DDBJ whole genome shotgun (WGS) entry which is preliminary data.</text>
</comment>
<evidence type="ECO:0000313" key="4">
    <source>
        <dbReference type="Proteomes" id="UP001204142"/>
    </source>
</evidence>
<name>A0ABT1WH27_9BURK</name>
<dbReference type="Proteomes" id="UP001204142">
    <property type="component" value="Unassembled WGS sequence"/>
</dbReference>
<dbReference type="PANTHER" id="PTHR30041:SF8">
    <property type="entry name" value="PROTEIN YFFB"/>
    <property type="match status" value="1"/>
</dbReference>
<proteinExistence type="inferred from homology"/>
<organism evidence="3 4">
    <name type="scientific">Limnobacter humi</name>
    <dbReference type="NCBI Taxonomy" id="1778671"/>
    <lineage>
        <taxon>Bacteria</taxon>
        <taxon>Pseudomonadati</taxon>
        <taxon>Pseudomonadota</taxon>
        <taxon>Betaproteobacteria</taxon>
        <taxon>Burkholderiales</taxon>
        <taxon>Burkholderiaceae</taxon>
        <taxon>Limnobacter</taxon>
    </lineage>
</organism>